<gene>
    <name evidence="1" type="ORF">QNH39_13485</name>
</gene>
<sequence>MVRQDGISIGTVSGGIVNFGGAEIIAPITITKTVAGSGSENAGQTIITNSGLNPAQQKKLKELKELVETVL</sequence>
<dbReference type="Proteomes" id="UP001178288">
    <property type="component" value="Chromosome"/>
</dbReference>
<name>A0AA95MVE2_9BACI</name>
<protein>
    <submittedName>
        <fullName evidence="1">Spore germination protein</fullName>
    </submittedName>
</protein>
<dbReference type="EMBL" id="CP126114">
    <property type="protein sequence ID" value="WHY88780.1"/>
    <property type="molecule type" value="Genomic_DNA"/>
</dbReference>
<accession>A0AA95MVE2</accession>
<dbReference type="Pfam" id="PF10676">
    <property type="entry name" value="gerPA"/>
    <property type="match status" value="1"/>
</dbReference>
<keyword evidence="2" id="KW-1185">Reference proteome</keyword>
<dbReference type="AlphaFoldDB" id="A0AA95MVE2"/>
<dbReference type="RefSeq" id="WP_066147911.1">
    <property type="nucleotide sequence ID" value="NZ_CP126114.1"/>
</dbReference>
<dbReference type="KEGG" id="nnv:QNH39_13485"/>
<organism evidence="1 2">
    <name type="scientific">Neobacillus novalis</name>
    <dbReference type="NCBI Taxonomy" id="220687"/>
    <lineage>
        <taxon>Bacteria</taxon>
        <taxon>Bacillati</taxon>
        <taxon>Bacillota</taxon>
        <taxon>Bacilli</taxon>
        <taxon>Bacillales</taxon>
        <taxon>Bacillaceae</taxon>
        <taxon>Neobacillus</taxon>
    </lineage>
</organism>
<dbReference type="InterPro" id="IPR019618">
    <property type="entry name" value="Spore_germination_GerPA"/>
</dbReference>
<evidence type="ECO:0000313" key="2">
    <source>
        <dbReference type="Proteomes" id="UP001178288"/>
    </source>
</evidence>
<proteinExistence type="predicted"/>
<evidence type="ECO:0000313" key="1">
    <source>
        <dbReference type="EMBL" id="WHY88780.1"/>
    </source>
</evidence>
<reference evidence="1" key="1">
    <citation type="submission" date="2023-05" db="EMBL/GenBank/DDBJ databases">
        <title>Comparative genomics of Bacillaceae isolates and their secondary metabolite potential.</title>
        <authorList>
            <person name="Song L."/>
            <person name="Nielsen L.J."/>
            <person name="Mohite O."/>
            <person name="Xu X."/>
            <person name="Weber T."/>
            <person name="Kovacs A.T."/>
        </authorList>
    </citation>
    <scope>NUCLEOTIDE SEQUENCE</scope>
    <source>
        <strain evidence="1">XLM17</strain>
    </source>
</reference>